<evidence type="ECO:0000259" key="3">
    <source>
        <dbReference type="Pfam" id="PF00849"/>
    </source>
</evidence>
<protein>
    <recommendedName>
        <fullName evidence="3">Pseudouridine synthase RsuA/RluA-like domain-containing protein</fullName>
    </recommendedName>
</protein>
<feature type="chain" id="PRO_5042929760" description="Pseudouridine synthase RsuA/RluA-like domain-containing protein" evidence="2">
    <location>
        <begin position="21"/>
        <end position="289"/>
    </location>
</feature>
<feature type="signal peptide" evidence="2">
    <location>
        <begin position="1"/>
        <end position="20"/>
    </location>
</feature>
<name>A0AAN9W0E8_9ORTH</name>
<dbReference type="GO" id="GO:0000455">
    <property type="term" value="P:enzyme-directed rRNA pseudouridine synthesis"/>
    <property type="evidence" value="ECO:0007669"/>
    <property type="project" value="TreeGrafter"/>
</dbReference>
<keyword evidence="5" id="KW-1185">Reference proteome</keyword>
<dbReference type="Gene3D" id="3.30.2350.10">
    <property type="entry name" value="Pseudouridine synthase"/>
    <property type="match status" value="1"/>
</dbReference>
<keyword evidence="2" id="KW-0732">Signal</keyword>
<gene>
    <name evidence="4" type="ORF">R5R35_007552</name>
</gene>
<dbReference type="GO" id="GO:0009982">
    <property type="term" value="F:pseudouridine synthase activity"/>
    <property type="evidence" value="ECO:0007669"/>
    <property type="project" value="InterPro"/>
</dbReference>
<evidence type="ECO:0000256" key="2">
    <source>
        <dbReference type="SAM" id="SignalP"/>
    </source>
</evidence>
<accession>A0AAN9W0E8</accession>
<dbReference type="CDD" id="cd02869">
    <property type="entry name" value="PseudoU_synth_RluA_like"/>
    <property type="match status" value="1"/>
</dbReference>
<dbReference type="PANTHER" id="PTHR21600:SF87">
    <property type="entry name" value="RNA PSEUDOURIDYLATE SYNTHASE DOMAIN-CONTAINING PROTEIN 1"/>
    <property type="match status" value="1"/>
</dbReference>
<dbReference type="Pfam" id="PF00849">
    <property type="entry name" value="PseudoU_synth_2"/>
    <property type="match status" value="1"/>
</dbReference>
<organism evidence="4 5">
    <name type="scientific">Gryllus longicercus</name>
    <dbReference type="NCBI Taxonomy" id="2509291"/>
    <lineage>
        <taxon>Eukaryota</taxon>
        <taxon>Metazoa</taxon>
        <taxon>Ecdysozoa</taxon>
        <taxon>Arthropoda</taxon>
        <taxon>Hexapoda</taxon>
        <taxon>Insecta</taxon>
        <taxon>Pterygota</taxon>
        <taxon>Neoptera</taxon>
        <taxon>Polyneoptera</taxon>
        <taxon>Orthoptera</taxon>
        <taxon>Ensifera</taxon>
        <taxon>Gryllidea</taxon>
        <taxon>Grylloidea</taxon>
        <taxon>Gryllidae</taxon>
        <taxon>Gryllinae</taxon>
        <taxon>Gryllus</taxon>
    </lineage>
</organism>
<sequence length="289" mass="33623">MILNCFRILCHIWWRLVTYCFQICCTQNYLIPSEKEVEILHRSQNFLVLNKGYDIVINSDDPKVKVSLQLQLRKLFPDLANPNLHHDFYFVHRLDYATSGVICIALHKKACSIATSAFRERKTQKYYLALVRGHVAHELLDINDSIGEDKYEIEGSHRMCTESNPNCTSPRSAHTRLLVLQRGIYALYPATKVLLRPITGRRHQLRVHCANMGHTIVGDYTYSNRKDTLPYRTFLHSFRLVLPNPIESLDVQTLDPFPNDDDCSKWMVVETVNPLDYNVFKKLDLQDEL</sequence>
<comment type="caution">
    <text evidence="4">The sequence shown here is derived from an EMBL/GenBank/DDBJ whole genome shotgun (WGS) entry which is preliminary data.</text>
</comment>
<dbReference type="GO" id="GO:0003723">
    <property type="term" value="F:RNA binding"/>
    <property type="evidence" value="ECO:0007669"/>
    <property type="project" value="InterPro"/>
</dbReference>
<dbReference type="InterPro" id="IPR050188">
    <property type="entry name" value="RluA_PseudoU_synthase"/>
</dbReference>
<dbReference type="Proteomes" id="UP001378592">
    <property type="component" value="Unassembled WGS sequence"/>
</dbReference>
<evidence type="ECO:0000313" key="5">
    <source>
        <dbReference type="Proteomes" id="UP001378592"/>
    </source>
</evidence>
<dbReference type="PANTHER" id="PTHR21600">
    <property type="entry name" value="MITOCHONDRIAL RNA PSEUDOURIDINE SYNTHASE"/>
    <property type="match status" value="1"/>
</dbReference>
<dbReference type="EMBL" id="JAZDUA010000041">
    <property type="protein sequence ID" value="KAK7871267.1"/>
    <property type="molecule type" value="Genomic_DNA"/>
</dbReference>
<dbReference type="InterPro" id="IPR020103">
    <property type="entry name" value="PsdUridine_synth_cat_dom_sf"/>
</dbReference>
<proteinExistence type="inferred from homology"/>
<dbReference type="AlphaFoldDB" id="A0AAN9W0E8"/>
<evidence type="ECO:0000313" key="4">
    <source>
        <dbReference type="EMBL" id="KAK7871267.1"/>
    </source>
</evidence>
<comment type="similarity">
    <text evidence="1">Belongs to the pseudouridine synthase RluA family.</text>
</comment>
<feature type="domain" description="Pseudouridine synthase RsuA/RluA-like" evidence="3">
    <location>
        <begin position="45"/>
        <end position="210"/>
    </location>
</feature>
<evidence type="ECO:0000256" key="1">
    <source>
        <dbReference type="ARBA" id="ARBA00010876"/>
    </source>
</evidence>
<reference evidence="4 5" key="1">
    <citation type="submission" date="2024-03" db="EMBL/GenBank/DDBJ databases">
        <title>The genome assembly and annotation of the cricket Gryllus longicercus Weissman &amp; Gray.</title>
        <authorList>
            <person name="Szrajer S."/>
            <person name="Gray D."/>
            <person name="Ylla G."/>
        </authorList>
    </citation>
    <scope>NUCLEOTIDE SEQUENCE [LARGE SCALE GENOMIC DNA]</scope>
    <source>
        <strain evidence="4">DAG 2021-001</strain>
        <tissue evidence="4">Whole body minus gut</tissue>
    </source>
</reference>
<dbReference type="InterPro" id="IPR006145">
    <property type="entry name" value="PsdUridine_synth_RsuA/RluA"/>
</dbReference>
<dbReference type="SUPFAM" id="SSF55120">
    <property type="entry name" value="Pseudouridine synthase"/>
    <property type="match status" value="1"/>
</dbReference>